<dbReference type="Gene3D" id="1.25.40.20">
    <property type="entry name" value="Ankyrin repeat-containing domain"/>
    <property type="match status" value="1"/>
</dbReference>
<evidence type="ECO:0000256" key="2">
    <source>
        <dbReference type="ARBA" id="ARBA00023043"/>
    </source>
</evidence>
<protein>
    <recommendedName>
        <fullName evidence="5">STI1/HOP DP domain-containing protein</fullName>
    </recommendedName>
</protein>
<dbReference type="EMBL" id="HBIP01020324">
    <property type="protein sequence ID" value="CAE0496994.1"/>
    <property type="molecule type" value="Transcribed_RNA"/>
</dbReference>
<feature type="domain" description="STI1/HOP DP" evidence="5">
    <location>
        <begin position="155"/>
        <end position="196"/>
    </location>
</feature>
<feature type="region of interest" description="Disordered" evidence="4">
    <location>
        <begin position="195"/>
        <end position="220"/>
    </location>
</feature>
<evidence type="ECO:0000256" key="3">
    <source>
        <dbReference type="PROSITE-ProRule" id="PRU00023"/>
    </source>
</evidence>
<keyword evidence="2 3" id="KW-0040">ANK repeat</keyword>
<dbReference type="PROSITE" id="PS50297">
    <property type="entry name" value="ANK_REP_REGION"/>
    <property type="match status" value="2"/>
</dbReference>
<keyword evidence="1" id="KW-0677">Repeat</keyword>
<dbReference type="AlphaFoldDB" id="A0A7S3QYD5"/>
<evidence type="ECO:0000256" key="4">
    <source>
        <dbReference type="SAM" id="MobiDB-lite"/>
    </source>
</evidence>
<dbReference type="InterPro" id="IPR036770">
    <property type="entry name" value="Ankyrin_rpt-contain_sf"/>
</dbReference>
<sequence>MSAPGGGAPGGIPGFPPGMQLPGMGGAGGAPFDFSALQQALNDPAIKQMAEQIATDPTFKSVTETLQAQFGNMFQQQGGSREGGGAGGEGAAPGPEAFDPSKYMQAMTGMFQNEEFMKMAEQLGKSIIESDPKMAGMMQSMQDPAYKSKVEDALKSLKEDPDLKPMLDELETAGPAAMMKYWNDPEVLGKLGKAMGGSFDLPKPDEEQQEGEGEGEEEEAETIVAAASAGDVELLKKLIQEGGNVDEPDEEGRTALHFACGYGEIDCAKVLIEAKAKLDAVDNNKNTALHYAAGYGQAEACKLLVQSKADRTAKNMDGKTALEVAQLNEQEEVVKALSD</sequence>
<dbReference type="Pfam" id="PF17830">
    <property type="entry name" value="STI1-HOP_DP"/>
    <property type="match status" value="1"/>
</dbReference>
<dbReference type="PROSITE" id="PS50088">
    <property type="entry name" value="ANK_REPEAT"/>
    <property type="match status" value="2"/>
</dbReference>
<gene>
    <name evidence="6" type="ORF">DTER00134_LOCUS12067</name>
</gene>
<dbReference type="InterPro" id="IPR002110">
    <property type="entry name" value="Ankyrin_rpt"/>
</dbReference>
<proteinExistence type="predicted"/>
<feature type="repeat" description="ANK" evidence="3">
    <location>
        <begin position="251"/>
        <end position="283"/>
    </location>
</feature>
<evidence type="ECO:0000259" key="5">
    <source>
        <dbReference type="Pfam" id="PF17830"/>
    </source>
</evidence>
<feature type="region of interest" description="Disordered" evidence="4">
    <location>
        <begin position="75"/>
        <end position="100"/>
    </location>
</feature>
<dbReference type="SUPFAM" id="SSF48403">
    <property type="entry name" value="Ankyrin repeat"/>
    <property type="match status" value="1"/>
</dbReference>
<dbReference type="PANTHER" id="PTHR24171">
    <property type="entry name" value="ANKYRIN REPEAT DOMAIN-CONTAINING PROTEIN 39-RELATED"/>
    <property type="match status" value="1"/>
</dbReference>
<feature type="compositionally biased region" description="Gly residues" evidence="4">
    <location>
        <begin position="1"/>
        <end position="13"/>
    </location>
</feature>
<dbReference type="PANTHER" id="PTHR24171:SF9">
    <property type="entry name" value="ANKYRIN REPEAT DOMAIN-CONTAINING PROTEIN 39"/>
    <property type="match status" value="1"/>
</dbReference>
<evidence type="ECO:0000313" key="6">
    <source>
        <dbReference type="EMBL" id="CAE0496994.1"/>
    </source>
</evidence>
<reference evidence="6" key="1">
    <citation type="submission" date="2021-01" db="EMBL/GenBank/DDBJ databases">
        <authorList>
            <person name="Corre E."/>
            <person name="Pelletier E."/>
            <person name="Niang G."/>
            <person name="Scheremetjew M."/>
            <person name="Finn R."/>
            <person name="Kale V."/>
            <person name="Holt S."/>
            <person name="Cochrane G."/>
            <person name="Meng A."/>
            <person name="Brown T."/>
            <person name="Cohen L."/>
        </authorList>
    </citation>
    <scope>NUCLEOTIDE SEQUENCE</scope>
    <source>
        <strain evidence="6">CCMP1320</strain>
    </source>
</reference>
<dbReference type="InterPro" id="IPR041243">
    <property type="entry name" value="STI1/HOP_DP"/>
</dbReference>
<accession>A0A7S3QYD5</accession>
<organism evidence="6">
    <name type="scientific">Dunaliella tertiolecta</name>
    <name type="common">Green alga</name>
    <dbReference type="NCBI Taxonomy" id="3047"/>
    <lineage>
        <taxon>Eukaryota</taxon>
        <taxon>Viridiplantae</taxon>
        <taxon>Chlorophyta</taxon>
        <taxon>core chlorophytes</taxon>
        <taxon>Chlorophyceae</taxon>
        <taxon>CS clade</taxon>
        <taxon>Chlamydomonadales</taxon>
        <taxon>Dunaliellaceae</taxon>
        <taxon>Dunaliella</taxon>
    </lineage>
</organism>
<dbReference type="Pfam" id="PF12796">
    <property type="entry name" value="Ank_2"/>
    <property type="match status" value="1"/>
</dbReference>
<dbReference type="SMART" id="SM00248">
    <property type="entry name" value="ANK"/>
    <property type="match status" value="3"/>
</dbReference>
<name>A0A7S3QYD5_DUNTE</name>
<feature type="region of interest" description="Disordered" evidence="4">
    <location>
        <begin position="1"/>
        <end position="27"/>
    </location>
</feature>
<feature type="compositionally biased region" description="Acidic residues" evidence="4">
    <location>
        <begin position="207"/>
        <end position="220"/>
    </location>
</feature>
<feature type="compositionally biased region" description="Gly residues" evidence="4">
    <location>
        <begin position="80"/>
        <end position="91"/>
    </location>
</feature>
<feature type="repeat" description="ANK" evidence="3">
    <location>
        <begin position="284"/>
        <end position="316"/>
    </location>
</feature>
<evidence type="ECO:0000256" key="1">
    <source>
        <dbReference type="ARBA" id="ARBA00022737"/>
    </source>
</evidence>